<keyword evidence="1" id="KW-0472">Membrane</keyword>
<protein>
    <recommendedName>
        <fullName evidence="4">Flp pilus-assembly TadE/G-like</fullName>
    </recommendedName>
</protein>
<name>A0ABS3VUM0_MICEH</name>
<proteinExistence type="predicted"/>
<reference evidence="2 3" key="1">
    <citation type="submission" date="2019-12" db="EMBL/GenBank/DDBJ databases">
        <title>Whole genome sequencing of endophytic Actinobacterium Micromonospora sp. MPMI6T.</title>
        <authorList>
            <person name="Evv R."/>
            <person name="Podile A.R."/>
        </authorList>
    </citation>
    <scope>NUCLEOTIDE SEQUENCE [LARGE SCALE GENOMIC DNA]</scope>
    <source>
        <strain evidence="2 3">MPMI6</strain>
    </source>
</reference>
<keyword evidence="1" id="KW-1133">Transmembrane helix</keyword>
<dbReference type="EMBL" id="WVUH01000180">
    <property type="protein sequence ID" value="MBO4208232.1"/>
    <property type="molecule type" value="Genomic_DNA"/>
</dbReference>
<organism evidence="2 3">
    <name type="scientific">Micromonospora echinofusca</name>
    <dbReference type="NCBI Taxonomy" id="47858"/>
    <lineage>
        <taxon>Bacteria</taxon>
        <taxon>Bacillati</taxon>
        <taxon>Actinomycetota</taxon>
        <taxon>Actinomycetes</taxon>
        <taxon>Micromonosporales</taxon>
        <taxon>Micromonosporaceae</taxon>
        <taxon>Micromonospora</taxon>
    </lineage>
</organism>
<evidence type="ECO:0000313" key="2">
    <source>
        <dbReference type="EMBL" id="MBO4208232.1"/>
    </source>
</evidence>
<gene>
    <name evidence="2" type="ORF">GSF22_19790</name>
</gene>
<feature type="transmembrane region" description="Helical" evidence="1">
    <location>
        <begin position="6"/>
        <end position="28"/>
    </location>
</feature>
<evidence type="ECO:0000313" key="3">
    <source>
        <dbReference type="Proteomes" id="UP000823521"/>
    </source>
</evidence>
<keyword evidence="3" id="KW-1185">Reference proteome</keyword>
<evidence type="ECO:0008006" key="4">
    <source>
        <dbReference type="Google" id="ProtNLM"/>
    </source>
</evidence>
<dbReference type="Proteomes" id="UP000823521">
    <property type="component" value="Unassembled WGS sequence"/>
</dbReference>
<accession>A0ABS3VUM0</accession>
<sequence length="149" mass="15535">MSGRDSGRVSVLVAIALTGILAVIGLAFDGSAHFRMMQRAENMAAEAARTGGQQIDRARAVNGEAKVIDVEAALAAAEAYVDSVPLPDNVTVTRRAERVPDPGGGYDGTRLKVTVTLTYQPVMLSLFRSGAMTATGEATAGLLTENPET</sequence>
<comment type="caution">
    <text evidence="2">The sequence shown here is derived from an EMBL/GenBank/DDBJ whole genome shotgun (WGS) entry which is preliminary data.</text>
</comment>
<keyword evidence="1" id="KW-0812">Transmembrane</keyword>
<evidence type="ECO:0000256" key="1">
    <source>
        <dbReference type="SAM" id="Phobius"/>
    </source>
</evidence>